<keyword evidence="9" id="KW-1185">Reference proteome</keyword>
<keyword evidence="4" id="KW-1133">Transmembrane helix</keyword>
<organism evidence="8 9">
    <name type="scientific">Eutrema salsugineum</name>
    <name type="common">Saltwater cress</name>
    <name type="synonym">Sisymbrium salsugineum</name>
    <dbReference type="NCBI Taxonomy" id="72664"/>
    <lineage>
        <taxon>Eukaryota</taxon>
        <taxon>Viridiplantae</taxon>
        <taxon>Streptophyta</taxon>
        <taxon>Embryophyta</taxon>
        <taxon>Tracheophyta</taxon>
        <taxon>Spermatophyta</taxon>
        <taxon>Magnoliopsida</taxon>
        <taxon>eudicotyledons</taxon>
        <taxon>Gunneridae</taxon>
        <taxon>Pentapetalae</taxon>
        <taxon>rosids</taxon>
        <taxon>malvids</taxon>
        <taxon>Brassicales</taxon>
        <taxon>Brassicaceae</taxon>
        <taxon>Eutremeae</taxon>
        <taxon>Eutrema</taxon>
    </lineage>
</organism>
<evidence type="ECO:0008006" key="10">
    <source>
        <dbReference type="Google" id="ProtNLM"/>
    </source>
</evidence>
<gene>
    <name evidence="8" type="ORF">EUTSA_v10009786mg</name>
</gene>
<keyword evidence="3" id="KW-0732">Signal</keyword>
<dbReference type="SUPFAM" id="SSF52058">
    <property type="entry name" value="L domain-like"/>
    <property type="match status" value="1"/>
</dbReference>
<dbReference type="InterPro" id="IPR001611">
    <property type="entry name" value="Leu-rich_rpt"/>
</dbReference>
<dbReference type="AlphaFoldDB" id="V4L109"/>
<keyword evidence="5" id="KW-0472">Membrane</keyword>
<evidence type="ECO:0000313" key="8">
    <source>
        <dbReference type="EMBL" id="ESQ33423.1"/>
    </source>
</evidence>
<evidence type="ECO:0000256" key="3">
    <source>
        <dbReference type="ARBA" id="ARBA00022729"/>
    </source>
</evidence>
<evidence type="ECO:0000256" key="5">
    <source>
        <dbReference type="ARBA" id="ARBA00023136"/>
    </source>
</evidence>
<evidence type="ECO:0000256" key="4">
    <source>
        <dbReference type="ARBA" id="ARBA00022989"/>
    </source>
</evidence>
<dbReference type="Pfam" id="PF00560">
    <property type="entry name" value="LRR_1"/>
    <property type="match status" value="1"/>
</dbReference>
<evidence type="ECO:0000256" key="2">
    <source>
        <dbReference type="ARBA" id="ARBA00022692"/>
    </source>
</evidence>
<name>V4L109_EUTSA</name>
<dbReference type="eggNOG" id="KOG0619">
    <property type="taxonomic scope" value="Eukaryota"/>
</dbReference>
<dbReference type="Proteomes" id="UP000030689">
    <property type="component" value="Unassembled WGS sequence"/>
</dbReference>
<dbReference type="Gene3D" id="3.80.10.10">
    <property type="entry name" value="Ribonuclease Inhibitor"/>
    <property type="match status" value="1"/>
</dbReference>
<protein>
    <recommendedName>
        <fullName evidence="10">Leucine-rich repeat-containing N-terminal plant-type domain-containing protein</fullName>
    </recommendedName>
</protein>
<dbReference type="InterPro" id="IPR032675">
    <property type="entry name" value="LRR_dom_sf"/>
</dbReference>
<keyword evidence="2" id="KW-0812">Transmembrane</keyword>
<dbReference type="GO" id="GO:0016020">
    <property type="term" value="C:membrane"/>
    <property type="evidence" value="ECO:0007669"/>
    <property type="project" value="UniProtKB-SubCell"/>
</dbReference>
<sequence length="128" mass="14382">MKTIPKWISSPEIYSLILVKCGINMSLDNWKQKRIKSLSYIDLSENEISGSPAWFDLGKLKSFSKTLKTLDLSRNLVFGRVSETVAGVKKINLRQNHLCGKLRVTKFQASVFTSNDCLCSSPLPPCKT</sequence>
<accession>V4L109</accession>
<keyword evidence="6" id="KW-0675">Receptor</keyword>
<proteinExistence type="predicted"/>
<dbReference type="InterPro" id="IPR046956">
    <property type="entry name" value="RLP23-like"/>
</dbReference>
<dbReference type="KEGG" id="eus:EUTSA_v10009786mg"/>
<evidence type="ECO:0000256" key="6">
    <source>
        <dbReference type="ARBA" id="ARBA00023170"/>
    </source>
</evidence>
<dbReference type="STRING" id="72664.V4L109"/>
<evidence type="ECO:0000256" key="7">
    <source>
        <dbReference type="ARBA" id="ARBA00023180"/>
    </source>
</evidence>
<dbReference type="PANTHER" id="PTHR48063">
    <property type="entry name" value="LRR RECEPTOR-LIKE KINASE"/>
    <property type="match status" value="1"/>
</dbReference>
<dbReference type="Gramene" id="ESQ33423">
    <property type="protein sequence ID" value="ESQ33423"/>
    <property type="gene ID" value="EUTSA_v10009786mg"/>
</dbReference>
<evidence type="ECO:0000313" key="9">
    <source>
        <dbReference type="Proteomes" id="UP000030689"/>
    </source>
</evidence>
<comment type="subcellular location">
    <subcellularLocation>
        <location evidence="1">Membrane</location>
        <topology evidence="1">Single-pass type I membrane protein</topology>
    </subcellularLocation>
</comment>
<evidence type="ECO:0000256" key="1">
    <source>
        <dbReference type="ARBA" id="ARBA00004479"/>
    </source>
</evidence>
<reference evidence="8 9" key="1">
    <citation type="journal article" date="2013" name="Front. Plant Sci.">
        <title>The Reference Genome of the Halophytic Plant Eutrema salsugineum.</title>
        <authorList>
            <person name="Yang R."/>
            <person name="Jarvis D.E."/>
            <person name="Chen H."/>
            <person name="Beilstein M.A."/>
            <person name="Grimwood J."/>
            <person name="Jenkins J."/>
            <person name="Shu S."/>
            <person name="Prochnik S."/>
            <person name="Xin M."/>
            <person name="Ma C."/>
            <person name="Schmutz J."/>
            <person name="Wing R.A."/>
            <person name="Mitchell-Olds T."/>
            <person name="Schumaker K.S."/>
            <person name="Wang X."/>
        </authorList>
    </citation>
    <scope>NUCLEOTIDE SEQUENCE [LARGE SCALE GENOMIC DNA]</scope>
</reference>
<dbReference type="EMBL" id="KI517683">
    <property type="protein sequence ID" value="ESQ33423.1"/>
    <property type="molecule type" value="Genomic_DNA"/>
</dbReference>
<keyword evidence="7" id="KW-0325">Glycoprotein</keyword>